<evidence type="ECO:0000259" key="22">
    <source>
        <dbReference type="SMART" id="SM00632"/>
    </source>
</evidence>
<keyword evidence="16" id="KW-0868">Chloride</keyword>
<dbReference type="SUPFAM" id="SSF51011">
    <property type="entry name" value="Glycosyl hydrolase domain"/>
    <property type="match status" value="1"/>
</dbReference>
<dbReference type="GO" id="GO:0005737">
    <property type="term" value="C:cytoplasm"/>
    <property type="evidence" value="ECO:0007669"/>
    <property type="project" value="UniProtKB-ARBA"/>
</dbReference>
<feature type="transmembrane region" description="Helical" evidence="21">
    <location>
        <begin position="109"/>
        <end position="129"/>
    </location>
</feature>
<feature type="domain" description="Alpha-amylase C-terminal" evidence="22">
    <location>
        <begin position="713"/>
        <end position="801"/>
    </location>
</feature>
<evidence type="ECO:0000256" key="11">
    <source>
        <dbReference type="ARBA" id="ARBA00022801"/>
    </source>
</evidence>
<evidence type="ECO:0000256" key="1">
    <source>
        <dbReference type="ARBA" id="ARBA00000548"/>
    </source>
</evidence>
<keyword evidence="25" id="KW-1185">Reference proteome</keyword>
<evidence type="ECO:0000256" key="8">
    <source>
        <dbReference type="ARBA" id="ARBA00022692"/>
    </source>
</evidence>
<dbReference type="GO" id="GO:0016192">
    <property type="term" value="P:vesicle-mediated transport"/>
    <property type="evidence" value="ECO:0007669"/>
    <property type="project" value="InterPro"/>
</dbReference>
<comment type="caution">
    <text evidence="24">The sequence shown here is derived from an EMBL/GenBank/DDBJ whole genome shotgun (WGS) entry which is preliminary data.</text>
</comment>
<keyword evidence="14 21" id="KW-0472">Membrane</keyword>
<comment type="subcellular location">
    <subcellularLocation>
        <location evidence="4">Membrane</location>
        <topology evidence="4">Multi-pass membrane protein</topology>
    </subcellularLocation>
</comment>
<dbReference type="SMART" id="SM00642">
    <property type="entry name" value="Aamy"/>
    <property type="match status" value="1"/>
</dbReference>
<dbReference type="Gene3D" id="3.20.20.80">
    <property type="entry name" value="Glycosidases"/>
    <property type="match status" value="1"/>
</dbReference>
<dbReference type="AlphaFoldDB" id="A0A8T0EBB5"/>
<dbReference type="InterPro" id="IPR017853">
    <property type="entry name" value="GH"/>
</dbReference>
<dbReference type="Pfam" id="PF00128">
    <property type="entry name" value="Alpha-amylase"/>
    <property type="match status" value="1"/>
</dbReference>
<comment type="subunit">
    <text evidence="6">Monomer.</text>
</comment>
<dbReference type="PANTHER" id="PTHR43447">
    <property type="entry name" value="ALPHA-AMYLASE"/>
    <property type="match status" value="1"/>
</dbReference>
<sequence length="802" mass="90954">MAPDSNTVDISKSLKEYLKRNENGSSEEKSNLLLSWSFDSWFSKSTTSLNDEEENTWFSRAEKDSYCASLSKKQRIIGFMGCILMGFFCFTLAGLYTPVLFLKARKFCLLYSMGSLFIIGSFSILWGPCNHIKHLFSYERLPFTAIYFGTMFLTLYSALWMKSTILTSIFAIAQVIALLWYVISYIPGGQTGLKFFTRICTSAVTRTSSRILPVSKDLAMIYFGSSGKLAWKQFESFYSHLFISTKDRQIERHFLSNETTKSYIRCALAMIRRLLMQYGGSFCGLLLLFSFLGKTAKSSHHEPHFQPGRTTIVHLFEWKWNDIADECEQFLGPFGYGGVQISPPNENGIVWEPFWNKAVKRPWFERYQPVSYKLFTRSGTENEFREMVRRCNNVGVRIYVDAVINHMTGHIGAGHGTAGSYFDPSVPKYDGVPYGPEHFNKEGKCPTGSGDIEDYNNKIQVRNCRLSGLADLDLGHEHVRNKIVEYMNKLIDFGVAGFRVDAAKHMWPADLTAIYGRLNNLKEVTFGAGKRPFIYQEVIDLGGEAIKSDEYVGFGRVTEFKYGMNLGNVIRKNNNQKLKYLRNFGEGWAFQSGNNALAFVDNHDNQRGHGAGGYGSILTHRQSRMYKMAVAFMLAWPYGVTRVMSSFSWTEHIVNGKDANDWIGPPHDGNYNIKSVKRNPDLTCGDGWVCEHRWRQIFNMVKFRNVVGFDGVANWWDNDNNQIAFSRGNKGFIAINNDGHPLNQSLQTGLPQGNYCDVISGNKDGNRCTGRSVQVGGDGRAQIHVDNSWEDPMIAIHIEAKL</sequence>
<dbReference type="InterPro" id="IPR006048">
    <property type="entry name" value="A-amylase/branching_C"/>
</dbReference>
<evidence type="ECO:0000256" key="21">
    <source>
        <dbReference type="SAM" id="Phobius"/>
    </source>
</evidence>
<evidence type="ECO:0000313" key="24">
    <source>
        <dbReference type="EMBL" id="KAF8770402.1"/>
    </source>
</evidence>
<gene>
    <name evidence="24" type="ORF">HNY73_017940</name>
</gene>
<dbReference type="InterPro" id="IPR007305">
    <property type="entry name" value="Vesicle_transpt_Got1/SFT2"/>
</dbReference>
<evidence type="ECO:0000256" key="4">
    <source>
        <dbReference type="ARBA" id="ARBA00004141"/>
    </source>
</evidence>
<feature type="domain" description="Glycosyl hydrolase family 13 catalytic" evidence="23">
    <location>
        <begin position="310"/>
        <end position="704"/>
    </location>
</feature>
<dbReference type="FunFam" id="3.20.20.80:FF:000056">
    <property type="entry name" value="Pancreatic alpha-amylase"/>
    <property type="match status" value="1"/>
</dbReference>
<dbReference type="SMART" id="SM00632">
    <property type="entry name" value="Aamy_C"/>
    <property type="match status" value="1"/>
</dbReference>
<dbReference type="GO" id="GO:0012505">
    <property type="term" value="C:endomembrane system"/>
    <property type="evidence" value="ECO:0007669"/>
    <property type="project" value="UniProtKB-ARBA"/>
</dbReference>
<dbReference type="Pfam" id="PF04178">
    <property type="entry name" value="Got1"/>
    <property type="match status" value="1"/>
</dbReference>
<feature type="transmembrane region" description="Helical" evidence="21">
    <location>
        <begin position="141"/>
        <end position="159"/>
    </location>
</feature>
<evidence type="ECO:0000256" key="6">
    <source>
        <dbReference type="ARBA" id="ARBA00011245"/>
    </source>
</evidence>
<dbReference type="Gene3D" id="2.60.40.1180">
    <property type="entry name" value="Golgi alpha-mannosidase II"/>
    <property type="match status" value="1"/>
</dbReference>
<evidence type="ECO:0000256" key="19">
    <source>
        <dbReference type="RuleBase" id="RU003615"/>
    </source>
</evidence>
<dbReference type="InterPro" id="IPR006046">
    <property type="entry name" value="Alpha_amylase"/>
</dbReference>
<comment type="cofactor">
    <cofactor evidence="2">
        <name>Ca(2+)</name>
        <dbReference type="ChEBI" id="CHEBI:29108"/>
    </cofactor>
</comment>
<name>A0A8T0EBB5_ARGBR</name>
<evidence type="ECO:0000256" key="18">
    <source>
        <dbReference type="ARBA" id="ARBA00023295"/>
    </source>
</evidence>
<dbReference type="CDD" id="cd11317">
    <property type="entry name" value="AmyAc_bac_euk_AmyA"/>
    <property type="match status" value="1"/>
</dbReference>
<dbReference type="GO" id="GO:0005975">
    <property type="term" value="P:carbohydrate metabolic process"/>
    <property type="evidence" value="ECO:0007669"/>
    <property type="project" value="InterPro"/>
</dbReference>
<accession>A0A8T0EBB5</accession>
<keyword evidence="13 21" id="KW-1133">Transmembrane helix</keyword>
<dbReference type="GO" id="GO:0016020">
    <property type="term" value="C:membrane"/>
    <property type="evidence" value="ECO:0007669"/>
    <property type="project" value="UniProtKB-SubCell"/>
</dbReference>
<evidence type="ECO:0000256" key="5">
    <source>
        <dbReference type="ARBA" id="ARBA00008061"/>
    </source>
</evidence>
<dbReference type="Proteomes" id="UP000807504">
    <property type="component" value="Unassembled WGS sequence"/>
</dbReference>
<keyword evidence="18 20" id="KW-0326">Glycosidase</keyword>
<dbReference type="InterPro" id="IPR013780">
    <property type="entry name" value="Glyco_hydro_b"/>
</dbReference>
<keyword evidence="10" id="KW-0732">Signal</keyword>
<proteinExistence type="inferred from homology"/>
<evidence type="ECO:0000256" key="17">
    <source>
        <dbReference type="ARBA" id="ARBA00023277"/>
    </source>
</evidence>
<feature type="transmembrane region" description="Helical" evidence="21">
    <location>
        <begin position="165"/>
        <end position="186"/>
    </location>
</feature>
<dbReference type="FunFam" id="2.60.40.1180:FF:000020">
    <property type="entry name" value="Pancreatic alpha-amylase"/>
    <property type="match status" value="1"/>
</dbReference>
<dbReference type="EC" id="3.2.1.1" evidence="7 20"/>
<keyword evidence="8 21" id="KW-0812">Transmembrane</keyword>
<evidence type="ECO:0000259" key="23">
    <source>
        <dbReference type="SMART" id="SM00642"/>
    </source>
</evidence>
<feature type="transmembrane region" description="Helical" evidence="21">
    <location>
        <begin position="76"/>
        <end position="97"/>
    </location>
</feature>
<keyword evidence="11 20" id="KW-0378">Hydrolase</keyword>
<dbReference type="GO" id="GO:0004556">
    <property type="term" value="F:alpha-amylase activity"/>
    <property type="evidence" value="ECO:0007669"/>
    <property type="project" value="UniProtKB-UniRule"/>
</dbReference>
<evidence type="ECO:0000256" key="13">
    <source>
        <dbReference type="ARBA" id="ARBA00022989"/>
    </source>
</evidence>
<keyword evidence="9" id="KW-0479">Metal-binding</keyword>
<evidence type="ECO:0000256" key="9">
    <source>
        <dbReference type="ARBA" id="ARBA00022723"/>
    </source>
</evidence>
<evidence type="ECO:0000313" key="25">
    <source>
        <dbReference type="Proteomes" id="UP000807504"/>
    </source>
</evidence>
<comment type="similarity">
    <text evidence="5 19">Belongs to the glycosyl hydrolase 13 family.</text>
</comment>
<dbReference type="EMBL" id="JABXBU010002228">
    <property type="protein sequence ID" value="KAF8770402.1"/>
    <property type="molecule type" value="Genomic_DNA"/>
</dbReference>
<dbReference type="InterPro" id="IPR031319">
    <property type="entry name" value="A-amylase_C"/>
</dbReference>
<reference evidence="24" key="2">
    <citation type="submission" date="2020-06" db="EMBL/GenBank/DDBJ databases">
        <authorList>
            <person name="Sheffer M."/>
        </authorList>
    </citation>
    <scope>NUCLEOTIDE SEQUENCE</scope>
</reference>
<evidence type="ECO:0000256" key="10">
    <source>
        <dbReference type="ARBA" id="ARBA00022729"/>
    </source>
</evidence>
<organism evidence="24 25">
    <name type="scientific">Argiope bruennichi</name>
    <name type="common">Wasp spider</name>
    <name type="synonym">Aranea bruennichi</name>
    <dbReference type="NCBI Taxonomy" id="94029"/>
    <lineage>
        <taxon>Eukaryota</taxon>
        <taxon>Metazoa</taxon>
        <taxon>Ecdysozoa</taxon>
        <taxon>Arthropoda</taxon>
        <taxon>Chelicerata</taxon>
        <taxon>Arachnida</taxon>
        <taxon>Araneae</taxon>
        <taxon>Araneomorphae</taxon>
        <taxon>Entelegynae</taxon>
        <taxon>Araneoidea</taxon>
        <taxon>Araneidae</taxon>
        <taxon>Argiope</taxon>
    </lineage>
</organism>
<evidence type="ECO:0000256" key="2">
    <source>
        <dbReference type="ARBA" id="ARBA00001913"/>
    </source>
</evidence>
<evidence type="ECO:0000256" key="20">
    <source>
        <dbReference type="RuleBase" id="RU361134"/>
    </source>
</evidence>
<keyword evidence="12" id="KW-0106">Calcium</keyword>
<evidence type="ECO:0000256" key="14">
    <source>
        <dbReference type="ARBA" id="ARBA00023136"/>
    </source>
</evidence>
<dbReference type="Pfam" id="PF02806">
    <property type="entry name" value="Alpha-amylase_C"/>
    <property type="match status" value="1"/>
</dbReference>
<evidence type="ECO:0000256" key="3">
    <source>
        <dbReference type="ARBA" id="ARBA00001923"/>
    </source>
</evidence>
<evidence type="ECO:0000256" key="15">
    <source>
        <dbReference type="ARBA" id="ARBA00023157"/>
    </source>
</evidence>
<comment type="catalytic activity">
    <reaction evidence="1 20">
        <text>Endohydrolysis of (1-&gt;4)-alpha-D-glucosidic linkages in polysaccharides containing three or more (1-&gt;4)-alpha-linked D-glucose units.</text>
        <dbReference type="EC" id="3.2.1.1"/>
    </reaction>
</comment>
<dbReference type="GO" id="GO:0046872">
    <property type="term" value="F:metal ion binding"/>
    <property type="evidence" value="ECO:0007669"/>
    <property type="project" value="UniProtKB-KW"/>
</dbReference>
<comment type="cofactor">
    <cofactor evidence="3">
        <name>chloride</name>
        <dbReference type="ChEBI" id="CHEBI:17996"/>
    </cofactor>
</comment>
<evidence type="ECO:0000256" key="12">
    <source>
        <dbReference type="ARBA" id="ARBA00022837"/>
    </source>
</evidence>
<protein>
    <recommendedName>
        <fullName evidence="7 20">Alpha-amylase</fullName>
        <ecNumber evidence="7 20">3.2.1.1</ecNumber>
    </recommendedName>
</protein>
<evidence type="ECO:0000256" key="16">
    <source>
        <dbReference type="ARBA" id="ARBA00023214"/>
    </source>
</evidence>
<dbReference type="PRINTS" id="PR00110">
    <property type="entry name" value="ALPHAAMYLASE"/>
</dbReference>
<keyword evidence="17 20" id="KW-0119">Carbohydrate metabolism</keyword>
<dbReference type="SUPFAM" id="SSF51445">
    <property type="entry name" value="(Trans)glycosidases"/>
    <property type="match status" value="1"/>
</dbReference>
<evidence type="ECO:0000256" key="7">
    <source>
        <dbReference type="ARBA" id="ARBA00012595"/>
    </source>
</evidence>
<dbReference type="InterPro" id="IPR006047">
    <property type="entry name" value="GH13_cat_dom"/>
</dbReference>
<reference evidence="24" key="1">
    <citation type="journal article" date="2020" name="bioRxiv">
        <title>Chromosome-level reference genome of the European wasp spider Argiope bruennichi: a resource for studies on range expansion and evolutionary adaptation.</title>
        <authorList>
            <person name="Sheffer M.M."/>
            <person name="Hoppe A."/>
            <person name="Krehenwinkel H."/>
            <person name="Uhl G."/>
            <person name="Kuss A.W."/>
            <person name="Jensen L."/>
            <person name="Jensen C."/>
            <person name="Gillespie R.G."/>
            <person name="Hoff K.J."/>
            <person name="Prost S."/>
        </authorList>
    </citation>
    <scope>NUCLEOTIDE SEQUENCE</scope>
</reference>
<keyword evidence="15" id="KW-1015">Disulfide bond</keyword>